<sequence length="263" mass="29560">MFRTIKPIIYALVLALGFSFLPSVSNKAEAVVYWDGVELKPGQIGRLTVLKQTPLYKLVGNKKVFVRNLKPGQTFRIYTFKPGMLGLGGGYYINRDGRVKYETPSKAKLEQVVLDQYAKKLSSIQIINGNEKISLGKWTIREVDGELYIEANNIPQKSLKRIFAMYDTMNIKRDGRYIKPLEIWAEKVLNEIEKLTKIVNKPWSIDVGNNCVAEYPKTLPTDLIVGYSGSCGYSIPVLTGSSEEASLLLLLTEEVVINPDAFD</sequence>
<accession>A0ABY9MEX3</accession>
<evidence type="ECO:0000313" key="1">
    <source>
        <dbReference type="EMBL" id="WMJ16510.1"/>
    </source>
</evidence>
<organism evidence="1 2">
    <name type="scientific">Geobacillus proteiniphilus</name>
    <dbReference type="NCBI Taxonomy" id="860353"/>
    <lineage>
        <taxon>Bacteria</taxon>
        <taxon>Bacillati</taxon>
        <taxon>Bacillota</taxon>
        <taxon>Bacilli</taxon>
        <taxon>Bacillales</taxon>
        <taxon>Anoxybacillaceae</taxon>
        <taxon>Geobacillus</taxon>
    </lineage>
</organism>
<proteinExistence type="predicted"/>
<protein>
    <submittedName>
        <fullName evidence="1">Uncharacterized protein</fullName>
    </submittedName>
</protein>
<dbReference type="EMBL" id="CP133076">
    <property type="protein sequence ID" value="WMJ16510.1"/>
    <property type="molecule type" value="Genomic_DNA"/>
</dbReference>
<reference evidence="1 2" key="1">
    <citation type="submission" date="2023-08" db="EMBL/GenBank/DDBJ databases">
        <title>Genome sequencing of the thermostable Gram positive bacteria Geobacillus proteiniphilus strain T-6.</title>
        <authorList>
            <person name="Shulami S."/>
            <person name="Shoham Y."/>
        </authorList>
    </citation>
    <scope>NUCLEOTIDE SEQUENCE [LARGE SCALE GENOMIC DNA]</scope>
    <source>
        <strain evidence="1 2">T-6</strain>
    </source>
</reference>
<dbReference type="Proteomes" id="UP001223761">
    <property type="component" value="Chromosome"/>
</dbReference>
<gene>
    <name evidence="1" type="ORF">RA955_18220</name>
</gene>
<evidence type="ECO:0000313" key="2">
    <source>
        <dbReference type="Proteomes" id="UP001223761"/>
    </source>
</evidence>
<keyword evidence="2" id="KW-1185">Reference proteome</keyword>
<name>A0ABY9MEX3_9BACL</name>
<dbReference type="RefSeq" id="WP_307898664.1">
    <property type="nucleotide sequence ID" value="NZ_CP133076.1"/>
</dbReference>